<comment type="caution">
    <text evidence="2">The sequence shown here is derived from an EMBL/GenBank/DDBJ whole genome shotgun (WGS) entry which is preliminary data.</text>
</comment>
<evidence type="ECO:0000313" key="3">
    <source>
        <dbReference type="Proteomes" id="UP000076567"/>
    </source>
</evidence>
<keyword evidence="1" id="KW-0812">Transmembrane</keyword>
<sequence>MNKKYVMFIVFLSLSAAGSFLKIPSPVGSVAFDSMPALSGAALISPVFGVGVASLGHLISAYLAGFPLGPLHIIIAVLMGGFVFLFGLLYRLNRKKTAIFTFIAGNGFFAPLFFYPFLGKAVVLALLPSLLVATILNVIAAIIIIPRVRPSMQKSLIRIKP</sequence>
<dbReference type="RefSeq" id="WP_066245518.1">
    <property type="nucleotide sequence ID" value="NZ_LRFC01000038.1"/>
</dbReference>
<dbReference type="EMBL" id="LRFC01000038">
    <property type="protein sequence ID" value="KZE64298.1"/>
    <property type="molecule type" value="Genomic_DNA"/>
</dbReference>
<dbReference type="Gene3D" id="1.10.1760.20">
    <property type="match status" value="1"/>
</dbReference>
<dbReference type="OrthoDB" id="5431035at2"/>
<evidence type="ECO:0000256" key="1">
    <source>
        <dbReference type="SAM" id="Phobius"/>
    </source>
</evidence>
<keyword evidence="3" id="KW-1185">Reference proteome</keyword>
<gene>
    <name evidence="2" type="ORF">AWM68_14515</name>
</gene>
<proteinExistence type="predicted"/>
<feature type="transmembrane region" description="Helical" evidence="1">
    <location>
        <begin position="121"/>
        <end position="145"/>
    </location>
</feature>
<feature type="transmembrane region" description="Helical" evidence="1">
    <location>
        <begin position="6"/>
        <end position="23"/>
    </location>
</feature>
<keyword evidence="1" id="KW-1133">Transmembrane helix</keyword>
<name>A0A163PY34_9BACL</name>
<dbReference type="Proteomes" id="UP000076567">
    <property type="component" value="Unassembled WGS sequence"/>
</dbReference>
<evidence type="ECO:0008006" key="4">
    <source>
        <dbReference type="Google" id="ProtNLM"/>
    </source>
</evidence>
<dbReference type="GO" id="GO:0022857">
    <property type="term" value="F:transmembrane transporter activity"/>
    <property type="evidence" value="ECO:0007669"/>
    <property type="project" value="InterPro"/>
</dbReference>
<accession>A0A163PY34</accession>
<feature type="transmembrane region" description="Helical" evidence="1">
    <location>
        <begin position="35"/>
        <end position="59"/>
    </location>
</feature>
<feature type="transmembrane region" description="Helical" evidence="1">
    <location>
        <begin position="71"/>
        <end position="90"/>
    </location>
</feature>
<protein>
    <recommendedName>
        <fullName evidence="4">ECF transporter S component</fullName>
    </recommendedName>
</protein>
<reference evidence="3" key="1">
    <citation type="submission" date="2016-01" db="EMBL/GenBank/DDBJ databases">
        <title>Draft genome of Chromobacterium sp. F49.</title>
        <authorList>
            <person name="Hong K.W."/>
        </authorList>
    </citation>
    <scope>NUCLEOTIDE SEQUENCE [LARGE SCALE GENOMIC DNA]</scope>
    <source>
        <strain evidence="3">P7IIIA</strain>
    </source>
</reference>
<organism evidence="2 3">
    <name type="scientific">Fictibacillus phosphorivorans</name>
    <dbReference type="NCBI Taxonomy" id="1221500"/>
    <lineage>
        <taxon>Bacteria</taxon>
        <taxon>Bacillati</taxon>
        <taxon>Bacillota</taxon>
        <taxon>Bacilli</taxon>
        <taxon>Bacillales</taxon>
        <taxon>Fictibacillaceae</taxon>
        <taxon>Fictibacillus</taxon>
    </lineage>
</organism>
<evidence type="ECO:0000313" key="2">
    <source>
        <dbReference type="EMBL" id="KZE64298.1"/>
    </source>
</evidence>
<feature type="transmembrane region" description="Helical" evidence="1">
    <location>
        <begin position="97"/>
        <end position="115"/>
    </location>
</feature>
<dbReference type="AlphaFoldDB" id="A0A163PY34"/>
<keyword evidence="1" id="KW-0472">Membrane</keyword>